<keyword evidence="1" id="KW-1133">Transmembrane helix</keyword>
<feature type="transmembrane region" description="Helical" evidence="1">
    <location>
        <begin position="119"/>
        <end position="136"/>
    </location>
</feature>
<accession>A0A6N2TDN2</accession>
<name>A0A6N2TDN2_9ACTO</name>
<evidence type="ECO:0000313" key="2">
    <source>
        <dbReference type="EMBL" id="VYT03687.1"/>
    </source>
</evidence>
<feature type="transmembrane region" description="Helical" evidence="1">
    <location>
        <begin position="79"/>
        <end position="99"/>
    </location>
</feature>
<organism evidence="2">
    <name type="scientific">Schaalia odontolytica</name>
    <dbReference type="NCBI Taxonomy" id="1660"/>
    <lineage>
        <taxon>Bacteria</taxon>
        <taxon>Bacillati</taxon>
        <taxon>Actinomycetota</taxon>
        <taxon>Actinomycetes</taxon>
        <taxon>Actinomycetales</taxon>
        <taxon>Actinomycetaceae</taxon>
        <taxon>Schaalia</taxon>
    </lineage>
</organism>
<reference evidence="2" key="1">
    <citation type="submission" date="2019-11" db="EMBL/GenBank/DDBJ databases">
        <authorList>
            <person name="Feng L."/>
        </authorList>
    </citation>
    <scope>NUCLEOTIDE SEQUENCE</scope>
    <source>
        <strain evidence="2">AodontolyticusLFYP35</strain>
    </source>
</reference>
<keyword evidence="1" id="KW-0812">Transmembrane</keyword>
<evidence type="ECO:0000256" key="1">
    <source>
        <dbReference type="SAM" id="Phobius"/>
    </source>
</evidence>
<protein>
    <submittedName>
        <fullName evidence="2">Uncharacterized protein</fullName>
    </submittedName>
</protein>
<dbReference type="EMBL" id="CACRSM010000002">
    <property type="protein sequence ID" value="VYT03687.1"/>
    <property type="molecule type" value="Genomic_DNA"/>
</dbReference>
<proteinExistence type="predicted"/>
<sequence length="173" mass="18918">MSEAVHEQSQDNRPPARGSGRLVIALYWIFSVTVTLRALADSYYLREIPLWARIVAVLIGVIYVVAAISLTHNGRRMRILGWCMIALCLIGPLACGVAGASLSSMRLMPNAWNAFGADFAYLPLVVAAIGAIWMWLSNPRRIVEIAEQVERPGKGILSSKKLEALEEAEAARG</sequence>
<keyword evidence="1" id="KW-0472">Membrane</keyword>
<feature type="transmembrane region" description="Helical" evidence="1">
    <location>
        <begin position="21"/>
        <end position="39"/>
    </location>
</feature>
<dbReference type="AlphaFoldDB" id="A0A6N2TDN2"/>
<feature type="transmembrane region" description="Helical" evidence="1">
    <location>
        <begin position="51"/>
        <end position="72"/>
    </location>
</feature>
<gene>
    <name evidence="2" type="ORF">AOLFYP35_01305</name>
</gene>